<organism evidence="2 3">
    <name type="scientific">Stegodyphus mimosarum</name>
    <name type="common">African social velvet spider</name>
    <dbReference type="NCBI Taxonomy" id="407821"/>
    <lineage>
        <taxon>Eukaryota</taxon>
        <taxon>Metazoa</taxon>
        <taxon>Ecdysozoa</taxon>
        <taxon>Arthropoda</taxon>
        <taxon>Chelicerata</taxon>
        <taxon>Arachnida</taxon>
        <taxon>Araneae</taxon>
        <taxon>Araneomorphae</taxon>
        <taxon>Entelegynae</taxon>
        <taxon>Eresoidea</taxon>
        <taxon>Eresidae</taxon>
        <taxon>Stegodyphus</taxon>
    </lineage>
</organism>
<dbReference type="OMA" id="KWDECEV"/>
<protein>
    <submittedName>
        <fullName evidence="2">Uncharacterized protein</fullName>
    </submittedName>
</protein>
<feature type="compositionally biased region" description="Basic and acidic residues" evidence="1">
    <location>
        <begin position="71"/>
        <end position="83"/>
    </location>
</feature>
<feature type="compositionally biased region" description="Basic residues" evidence="1">
    <location>
        <begin position="149"/>
        <end position="161"/>
    </location>
</feature>
<dbReference type="Proteomes" id="UP000054359">
    <property type="component" value="Unassembled WGS sequence"/>
</dbReference>
<reference evidence="2 3" key="1">
    <citation type="submission" date="2013-11" db="EMBL/GenBank/DDBJ databases">
        <title>Genome sequencing of Stegodyphus mimosarum.</title>
        <authorList>
            <person name="Bechsgaard J."/>
        </authorList>
    </citation>
    <scope>NUCLEOTIDE SEQUENCE [LARGE SCALE GENOMIC DNA]</scope>
</reference>
<feature type="compositionally biased region" description="Basic and acidic residues" evidence="1">
    <location>
        <begin position="253"/>
        <end position="273"/>
    </location>
</feature>
<feature type="compositionally biased region" description="Low complexity" evidence="1">
    <location>
        <begin position="132"/>
        <end position="141"/>
    </location>
</feature>
<accession>A0A087TER1</accession>
<feature type="compositionally biased region" description="Basic and acidic residues" evidence="1">
    <location>
        <begin position="370"/>
        <end position="388"/>
    </location>
</feature>
<keyword evidence="3" id="KW-1185">Reference proteome</keyword>
<dbReference type="EMBL" id="KK114878">
    <property type="protein sequence ID" value="KFM63600.1"/>
    <property type="molecule type" value="Genomic_DNA"/>
</dbReference>
<feature type="compositionally biased region" description="Low complexity" evidence="1">
    <location>
        <begin position="84"/>
        <end position="104"/>
    </location>
</feature>
<proteinExistence type="predicted"/>
<feature type="region of interest" description="Disordered" evidence="1">
    <location>
        <begin position="132"/>
        <end position="204"/>
    </location>
</feature>
<feature type="region of interest" description="Disordered" evidence="1">
    <location>
        <begin position="71"/>
        <end position="104"/>
    </location>
</feature>
<feature type="region of interest" description="Disordered" evidence="1">
    <location>
        <begin position="229"/>
        <end position="299"/>
    </location>
</feature>
<gene>
    <name evidence="2" type="ORF">X975_07393</name>
</gene>
<dbReference type="OrthoDB" id="6431578at2759"/>
<evidence type="ECO:0000313" key="3">
    <source>
        <dbReference type="Proteomes" id="UP000054359"/>
    </source>
</evidence>
<evidence type="ECO:0000313" key="2">
    <source>
        <dbReference type="EMBL" id="KFM63600.1"/>
    </source>
</evidence>
<name>A0A087TER1_STEMI</name>
<feature type="compositionally biased region" description="Polar residues" evidence="1">
    <location>
        <begin position="191"/>
        <end position="204"/>
    </location>
</feature>
<dbReference type="AlphaFoldDB" id="A0A087TER1"/>
<feature type="non-terminal residue" evidence="2">
    <location>
        <position position="388"/>
    </location>
</feature>
<evidence type="ECO:0000256" key="1">
    <source>
        <dbReference type="SAM" id="MobiDB-lite"/>
    </source>
</evidence>
<sequence length="388" mass="42108">MSSNSPTCILSSAPCIQEPQGVSTISSEVESNPAFFCEKCLYLQDQNTTPVGSHNRCCLVTGILPAITRSHDGDNGESCRAESQRSQPNSNPSSLPSKSTKSNKTCGWKTSKFFSKTMSSGEILRGLKKLSLTSSGSSSDPGEPEPGKPRKSKSGQLKKRSSCGNDDVGSVEDDNKARSPRSPGGFRPLSKTMSLSEPGTTKTSNLGIVCKKEDLKAILCTATNKKFPLASPTKRRRGQTPLRQTKSASFDPPEDKQRKKDPIRRAGSEESRTKRSHQSFDNNEVQPQNENVPQQTKSQMTSNVLVVDNLNAQNNHLNSMLTVDEQPSCLPERLSEGSLSAVKWDECEVVDAVIIGDAIESFLKGSMSGSEKKVSFRRNSDKKAKSDG</sequence>
<feature type="region of interest" description="Disordered" evidence="1">
    <location>
        <begin position="366"/>
        <end position="388"/>
    </location>
</feature>
<feature type="compositionally biased region" description="Polar residues" evidence="1">
    <location>
        <begin position="279"/>
        <end position="299"/>
    </location>
</feature>